<keyword evidence="3" id="KW-1185">Reference proteome</keyword>
<evidence type="ECO:0008006" key="4">
    <source>
        <dbReference type="Google" id="ProtNLM"/>
    </source>
</evidence>
<dbReference type="AlphaFoldDB" id="A0A6B0SN61"/>
<comment type="caution">
    <text evidence="2">The sequence shown here is derived from an EMBL/GenBank/DDBJ whole genome shotgun (WGS) entry which is preliminary data.</text>
</comment>
<evidence type="ECO:0000313" key="3">
    <source>
        <dbReference type="Proteomes" id="UP000471521"/>
    </source>
</evidence>
<dbReference type="OrthoDB" id="248642at2157"/>
<proteinExistence type="predicted"/>
<dbReference type="RefSeq" id="WP_159527348.1">
    <property type="nucleotide sequence ID" value="NZ_WUUU01000173.1"/>
</dbReference>
<gene>
    <name evidence="2" type="ORF">GRX66_15475</name>
</gene>
<evidence type="ECO:0000313" key="2">
    <source>
        <dbReference type="EMBL" id="MXR21936.1"/>
    </source>
</evidence>
<organism evidence="2 3">
    <name type="scientific">Halobacterium bonnevillei</name>
    <dbReference type="NCBI Taxonomy" id="2692200"/>
    <lineage>
        <taxon>Archaea</taxon>
        <taxon>Methanobacteriati</taxon>
        <taxon>Methanobacteriota</taxon>
        <taxon>Stenosarchaea group</taxon>
        <taxon>Halobacteria</taxon>
        <taxon>Halobacteriales</taxon>
        <taxon>Halobacteriaceae</taxon>
        <taxon>Halobacterium</taxon>
    </lineage>
</organism>
<feature type="region of interest" description="Disordered" evidence="1">
    <location>
        <begin position="22"/>
        <end position="52"/>
    </location>
</feature>
<reference evidence="2 3" key="1">
    <citation type="submission" date="2019-12" db="EMBL/GenBank/DDBJ databases">
        <title>Isolation and characterization of three novel carbon monoxide-oxidizing members of Halobacteria from salione crusts and soils.</title>
        <authorList>
            <person name="Myers M.R."/>
            <person name="King G.M."/>
        </authorList>
    </citation>
    <scope>NUCLEOTIDE SEQUENCE [LARGE SCALE GENOMIC DNA]</scope>
    <source>
        <strain evidence="2 3">PCN9</strain>
    </source>
</reference>
<evidence type="ECO:0000256" key="1">
    <source>
        <dbReference type="SAM" id="MobiDB-lite"/>
    </source>
</evidence>
<dbReference type="Proteomes" id="UP000471521">
    <property type="component" value="Unassembled WGS sequence"/>
</dbReference>
<sequence length="254" mass="26845">MLHRLVPVAVAGLLVVAGCTAVPGGTTSSSPKETVDPAEADLPPGVNESGVGNASALAEAHDAALRAEGFVLDGTFVRDPPHRGNQTRTFDTVVAPGAERFQTTVETVRFASGASDAVSQRSRTRVWSNATATLRAATIDGDTAVSSVEDLPPWLSLTRAPQYRSYLEMGEFAVEQAVVRDGRTFTTLVAENATEAIGANATFDARFVVDERGVVHEATVSVSTPGSEADYAHYEIVQFGGSPERPAWVDDRDD</sequence>
<dbReference type="EMBL" id="WUUU01000173">
    <property type="protein sequence ID" value="MXR21936.1"/>
    <property type="molecule type" value="Genomic_DNA"/>
</dbReference>
<dbReference type="PROSITE" id="PS51257">
    <property type="entry name" value="PROKAR_LIPOPROTEIN"/>
    <property type="match status" value="1"/>
</dbReference>
<protein>
    <recommendedName>
        <fullName evidence="4">LppX_LprAFG lipoprotein</fullName>
    </recommendedName>
</protein>
<accession>A0A6B0SN61</accession>
<name>A0A6B0SN61_9EURY</name>